<reference evidence="12" key="2">
    <citation type="submission" date="2013-12" db="EMBL/GenBank/DDBJ databases">
        <title>Evolution of pathogenesis and genome organization in the Tremellales.</title>
        <authorList>
            <person name="Cuomo C."/>
            <person name="Litvintseva A."/>
            <person name="Heitman J."/>
            <person name="Chen Y."/>
            <person name="Sun S."/>
            <person name="Springer D."/>
            <person name="Dromer F."/>
            <person name="Young S."/>
            <person name="Zeng Q."/>
            <person name="Chapman S."/>
            <person name="Gujja S."/>
            <person name="Saif S."/>
            <person name="Birren B."/>
        </authorList>
    </citation>
    <scope>NUCLEOTIDE SEQUENCE [LARGE SCALE GENOMIC DNA]</scope>
    <source>
        <strain evidence="12">BCC8398</strain>
    </source>
</reference>
<dbReference type="Proteomes" id="UP000092666">
    <property type="component" value="Unassembled WGS sequence"/>
</dbReference>
<dbReference type="SMART" id="SM00320">
    <property type="entry name" value="WD40"/>
    <property type="match status" value="6"/>
</dbReference>
<evidence type="ECO:0000313" key="12">
    <source>
        <dbReference type="Proteomes" id="UP000092666"/>
    </source>
</evidence>
<feature type="region of interest" description="Disordered" evidence="9">
    <location>
        <begin position="1"/>
        <end position="112"/>
    </location>
</feature>
<dbReference type="GO" id="GO:2000234">
    <property type="term" value="P:positive regulation of rRNA processing"/>
    <property type="evidence" value="ECO:0007669"/>
    <property type="project" value="TreeGrafter"/>
</dbReference>
<feature type="repeat" description="WD" evidence="8">
    <location>
        <begin position="414"/>
        <end position="455"/>
    </location>
</feature>
<evidence type="ECO:0000256" key="7">
    <source>
        <dbReference type="ARBA" id="ARBA00023242"/>
    </source>
</evidence>
<feature type="region of interest" description="Disordered" evidence="9">
    <location>
        <begin position="1041"/>
        <end position="1161"/>
    </location>
</feature>
<dbReference type="GO" id="GO:0045943">
    <property type="term" value="P:positive regulation of transcription by RNA polymerase I"/>
    <property type="evidence" value="ECO:0007669"/>
    <property type="project" value="InterPro"/>
</dbReference>
<dbReference type="AlphaFoldDB" id="A0A1B9GWG3"/>
<evidence type="ECO:0000256" key="8">
    <source>
        <dbReference type="PROSITE-ProRule" id="PRU00221"/>
    </source>
</evidence>
<dbReference type="PROSITE" id="PS50294">
    <property type="entry name" value="WD_REPEATS_REGION"/>
    <property type="match status" value="1"/>
</dbReference>
<dbReference type="OrthoDB" id="4096at2759"/>
<keyword evidence="7" id="KW-0539">Nucleus</keyword>
<keyword evidence="4 8" id="KW-0853">WD repeat</keyword>
<dbReference type="Gene3D" id="2.130.10.10">
    <property type="entry name" value="YVTN repeat-like/Quinoprotein amine dehydrogenase"/>
    <property type="match status" value="3"/>
</dbReference>
<feature type="compositionally biased region" description="Basic residues" evidence="9">
    <location>
        <begin position="1150"/>
        <end position="1161"/>
    </location>
</feature>
<evidence type="ECO:0000256" key="6">
    <source>
        <dbReference type="ARBA" id="ARBA00023163"/>
    </source>
</evidence>
<evidence type="ECO:0000256" key="2">
    <source>
        <dbReference type="ARBA" id="ARBA00022517"/>
    </source>
</evidence>
<dbReference type="InterPro" id="IPR053826">
    <property type="entry name" value="WDR75"/>
</dbReference>
<evidence type="ECO:0000313" key="11">
    <source>
        <dbReference type="EMBL" id="OCF35370.1"/>
    </source>
</evidence>
<protein>
    <submittedName>
        <fullName evidence="11">NET1-associated nuclear protein 1 (U3 small nucleolar RNA-associated protein 17)</fullName>
    </submittedName>
</protein>
<sequence>MAQQHASPSTSTSTPMSAAKAGSGSGSGSGSKLRTKKSRSSLAAEANVTPSRVTAAAAVTPSSFQSKGKGRAVDHHDALAPLPPLETGKKERKRRSRKDKDRLNGESSTSGAAALGTIQQLAKRRSDLWDAIPVAQSEVSRIPPVWSKDGRFYFTVTHTSIHVHSSTAPSFSRLSTLSSTHPNGHTKPITSLNLSPLNPFQIISSSDDGSIKVWDWVAGRLVRTVEFKDLGAKVEHLAFGEVLGKWWMFAAVTHQKDGSGSKFSHRVMRVPLSGTSAQSVIGKLSAPPTALMMSPRGTYLVALAATKAYTYRMPVASSQPPSSDPWEARPTCVKFVSDQSFTCGAFCPEKTLATTSEEEWFATGDQKGVIRLWHGLTQAFRQVDAAAQAMLGGAGDSNKVLSPETENRLPTTSLHWHAHAVSAIAFTPSGSQLLSVGEESVLVQWHLASGKREYIPRLGGRPIISLAIRKALKGAEEEWWMSLADGAVIRVGAASNQVSSVGQGVRLDPLRPTSATKAYPIALHPSTQSLVVPSSHPSTLQFIDPVASTVLFDLEVAPSNRVSRRDEKELEPVAVEKVAFSDTQDGKSVWMATMEGRKGDDVEGGGMIKNLKLWKWADDKYTVNTQFPRPHGIADVTSVVFSPIAQRVNESSSTSSILPTPYLFTASADGVAKIWQVRQSKKNLHAKVSARRPAIIELYWSCRSTFDYRGMPILDAAFSSDATIVAITHGSVITLWDVESNILLKVLDTTSGTVISKIRFIGSEGRYLVGSGEEQGLVVWDLLSCEAAWAITSQPVRDLITSPSASFFITSEVSSKSSKVTIFSPSSPKPLRNMSTSRPVSRLTLLPNPSGAESSSSLHLIGVAATSGEIFRFGDAAASAAPLGAKSVSTSIGGAAPGGGLSIWQEMFGKDAFLDDLSSSATLDERNTATASALQQRVAAGKGRPSDIFSGPSHTMPPTTLLFDAFMDELLSGHTASTGAGDDGADVEGDGQDEGVLYEEESKVDVVPLAVNAPAGRAVDDHEVKSLEAFFKDVLSVSKQASTTHRTPAKPIGATPTAASASGVKTKVNGHLPNGDHPSVSVSTPLNKRLGIHTNGHGHGIPQSGGKSSSTKSKSKDVGAGDEGDHAEDISDQIIVLDTPDGDGEASAKQKGKKRKAPRED</sequence>
<dbReference type="STRING" id="1296120.A0A1B9GWG3"/>
<reference evidence="11 12" key="1">
    <citation type="submission" date="2013-07" db="EMBL/GenBank/DDBJ databases">
        <title>The Genome Sequence of Cryptococcus heveanensis BCC8398.</title>
        <authorList>
            <consortium name="The Broad Institute Genome Sequencing Platform"/>
            <person name="Cuomo C."/>
            <person name="Litvintseva A."/>
            <person name="Chen Y."/>
            <person name="Heitman J."/>
            <person name="Sun S."/>
            <person name="Springer D."/>
            <person name="Dromer F."/>
            <person name="Young S.K."/>
            <person name="Zeng Q."/>
            <person name="Gargeya S."/>
            <person name="Fitzgerald M."/>
            <person name="Abouelleil A."/>
            <person name="Alvarado L."/>
            <person name="Berlin A.M."/>
            <person name="Chapman S.B."/>
            <person name="Dewar J."/>
            <person name="Goldberg J."/>
            <person name="Griggs A."/>
            <person name="Gujja S."/>
            <person name="Hansen M."/>
            <person name="Howarth C."/>
            <person name="Imamovic A."/>
            <person name="Larimer J."/>
            <person name="McCowan C."/>
            <person name="Murphy C."/>
            <person name="Pearson M."/>
            <person name="Priest M."/>
            <person name="Roberts A."/>
            <person name="Saif S."/>
            <person name="Shea T."/>
            <person name="Sykes S."/>
            <person name="Wortman J."/>
            <person name="Nusbaum C."/>
            <person name="Birren B."/>
        </authorList>
    </citation>
    <scope>NUCLEOTIDE SEQUENCE [LARGE SCALE GENOMIC DNA]</scope>
    <source>
        <strain evidence="11 12">BCC8398</strain>
    </source>
</reference>
<feature type="compositionally biased region" description="Low complexity" evidence="9">
    <location>
        <begin position="1"/>
        <end position="22"/>
    </location>
</feature>
<evidence type="ECO:0000256" key="3">
    <source>
        <dbReference type="ARBA" id="ARBA00022552"/>
    </source>
</evidence>
<feature type="repeat" description="WD" evidence="8">
    <location>
        <begin position="182"/>
        <end position="224"/>
    </location>
</feature>
<gene>
    <name evidence="11" type="ORF">I316_02920</name>
</gene>
<dbReference type="InterPro" id="IPR015943">
    <property type="entry name" value="WD40/YVTN_repeat-like_dom_sf"/>
</dbReference>
<dbReference type="Pfam" id="PF23869">
    <property type="entry name" value="Beta-prop_WDR75_1st"/>
    <property type="match status" value="1"/>
</dbReference>
<dbReference type="InterPro" id="IPR001680">
    <property type="entry name" value="WD40_rpt"/>
</dbReference>
<dbReference type="InterPro" id="IPR057644">
    <property type="entry name" value="Beta-prop_WDR75_2nd"/>
</dbReference>
<dbReference type="PANTHER" id="PTHR44215">
    <property type="entry name" value="WD REPEAT-CONTAINING PROTEIN 75"/>
    <property type="match status" value="1"/>
</dbReference>
<dbReference type="GO" id="GO:0003723">
    <property type="term" value="F:RNA binding"/>
    <property type="evidence" value="ECO:0007669"/>
    <property type="project" value="InterPro"/>
</dbReference>
<dbReference type="EMBL" id="KI669499">
    <property type="protein sequence ID" value="OCF35370.1"/>
    <property type="molecule type" value="Genomic_DNA"/>
</dbReference>
<name>A0A1B9GWG3_9TREE</name>
<dbReference type="PROSITE" id="PS50082">
    <property type="entry name" value="WD_REPEATS_2"/>
    <property type="match status" value="2"/>
</dbReference>
<dbReference type="Pfam" id="PF23769">
    <property type="entry name" value="Beta-prop_WDR75_2nd"/>
    <property type="match status" value="1"/>
</dbReference>
<dbReference type="InterPro" id="IPR036322">
    <property type="entry name" value="WD40_repeat_dom_sf"/>
</dbReference>
<keyword evidence="6" id="KW-0804">Transcription</keyword>
<evidence type="ECO:0000256" key="1">
    <source>
        <dbReference type="ARBA" id="ARBA00004604"/>
    </source>
</evidence>
<evidence type="ECO:0000259" key="10">
    <source>
        <dbReference type="Pfam" id="PF23769"/>
    </source>
</evidence>
<keyword evidence="3" id="KW-0698">rRNA processing</keyword>
<evidence type="ECO:0000256" key="9">
    <source>
        <dbReference type="SAM" id="MobiDB-lite"/>
    </source>
</evidence>
<keyword evidence="12" id="KW-1185">Reference proteome</keyword>
<accession>A0A1B9GWG3</accession>
<feature type="compositionally biased region" description="Basic and acidic residues" evidence="9">
    <location>
        <begin position="1114"/>
        <end position="1129"/>
    </location>
</feature>
<evidence type="ECO:0000256" key="4">
    <source>
        <dbReference type="ARBA" id="ARBA00022574"/>
    </source>
</evidence>
<keyword evidence="5" id="KW-0677">Repeat</keyword>
<keyword evidence="2" id="KW-0690">Ribosome biogenesis</keyword>
<comment type="subcellular location">
    <subcellularLocation>
        <location evidence="1">Nucleus</location>
        <location evidence="1">Nucleolus</location>
    </subcellularLocation>
</comment>
<dbReference type="PANTHER" id="PTHR44215:SF1">
    <property type="entry name" value="WD REPEAT-CONTAINING PROTEIN 75"/>
    <property type="match status" value="1"/>
</dbReference>
<organism evidence="11 12">
    <name type="scientific">Kwoniella heveanensis BCC8398</name>
    <dbReference type="NCBI Taxonomy" id="1296120"/>
    <lineage>
        <taxon>Eukaryota</taxon>
        <taxon>Fungi</taxon>
        <taxon>Dikarya</taxon>
        <taxon>Basidiomycota</taxon>
        <taxon>Agaricomycotina</taxon>
        <taxon>Tremellomycetes</taxon>
        <taxon>Tremellales</taxon>
        <taxon>Cryptococcaceae</taxon>
        <taxon>Kwoniella</taxon>
    </lineage>
</organism>
<feature type="domain" description="WD repeat-containing protein 75 second beta-propeller" evidence="10">
    <location>
        <begin position="523"/>
        <end position="832"/>
    </location>
</feature>
<evidence type="ECO:0000256" key="5">
    <source>
        <dbReference type="ARBA" id="ARBA00022737"/>
    </source>
</evidence>
<dbReference type="SUPFAM" id="SSF50978">
    <property type="entry name" value="WD40 repeat-like"/>
    <property type="match status" value="2"/>
</dbReference>
<dbReference type="GO" id="GO:0006364">
    <property type="term" value="P:rRNA processing"/>
    <property type="evidence" value="ECO:0007669"/>
    <property type="project" value="UniProtKB-KW"/>
</dbReference>
<dbReference type="Pfam" id="PF00400">
    <property type="entry name" value="WD40"/>
    <property type="match status" value="1"/>
</dbReference>
<proteinExistence type="predicted"/>
<dbReference type="GO" id="GO:0032040">
    <property type="term" value="C:small-subunit processome"/>
    <property type="evidence" value="ECO:0007669"/>
    <property type="project" value="InterPro"/>
</dbReference>